<proteinExistence type="inferred from homology"/>
<evidence type="ECO:0000256" key="3">
    <source>
        <dbReference type="PROSITE-ProRule" id="PRU00708"/>
    </source>
</evidence>
<evidence type="ECO:0008006" key="6">
    <source>
        <dbReference type="Google" id="ProtNLM"/>
    </source>
</evidence>
<organism evidence="5">
    <name type="scientific">Selaginella moellendorffii</name>
    <name type="common">Spikemoss</name>
    <dbReference type="NCBI Taxonomy" id="88036"/>
    <lineage>
        <taxon>Eukaryota</taxon>
        <taxon>Viridiplantae</taxon>
        <taxon>Streptophyta</taxon>
        <taxon>Embryophyta</taxon>
        <taxon>Tracheophyta</taxon>
        <taxon>Lycopodiopsida</taxon>
        <taxon>Selaginellales</taxon>
        <taxon>Selaginellaceae</taxon>
        <taxon>Selaginella</taxon>
    </lineage>
</organism>
<feature type="repeat" description="PPR" evidence="3">
    <location>
        <begin position="265"/>
        <end position="295"/>
    </location>
</feature>
<dbReference type="Proteomes" id="UP000001514">
    <property type="component" value="Unassembled WGS sequence"/>
</dbReference>
<dbReference type="PROSITE" id="PS51375">
    <property type="entry name" value="PPR"/>
    <property type="match status" value="2"/>
</dbReference>
<dbReference type="AlphaFoldDB" id="D8TB98"/>
<keyword evidence="2" id="KW-0677">Repeat</keyword>
<dbReference type="InParanoid" id="D8TB98"/>
<dbReference type="GO" id="GO:0003723">
    <property type="term" value="F:RNA binding"/>
    <property type="evidence" value="ECO:0000318"/>
    <property type="project" value="GO_Central"/>
</dbReference>
<dbReference type="Pfam" id="PF01535">
    <property type="entry name" value="PPR"/>
    <property type="match status" value="1"/>
</dbReference>
<dbReference type="KEGG" id="smo:SELMODRAFT_431021"/>
<dbReference type="PANTHER" id="PTHR47874">
    <property type="entry name" value="EXPRESSED PROTEIN"/>
    <property type="match status" value="1"/>
</dbReference>
<gene>
    <name evidence="4" type="ORF">SELMODRAFT_431021</name>
</gene>
<reference evidence="4 5" key="1">
    <citation type="journal article" date="2011" name="Science">
        <title>The Selaginella genome identifies genetic changes associated with the evolution of vascular plants.</title>
        <authorList>
            <person name="Banks J.A."/>
            <person name="Nishiyama T."/>
            <person name="Hasebe M."/>
            <person name="Bowman J.L."/>
            <person name="Gribskov M."/>
            <person name="dePamphilis C."/>
            <person name="Albert V.A."/>
            <person name="Aono N."/>
            <person name="Aoyama T."/>
            <person name="Ambrose B.A."/>
            <person name="Ashton N.W."/>
            <person name="Axtell M.J."/>
            <person name="Barker E."/>
            <person name="Barker M.S."/>
            <person name="Bennetzen J.L."/>
            <person name="Bonawitz N.D."/>
            <person name="Chapple C."/>
            <person name="Cheng C."/>
            <person name="Correa L.G."/>
            <person name="Dacre M."/>
            <person name="DeBarry J."/>
            <person name="Dreyer I."/>
            <person name="Elias M."/>
            <person name="Engstrom E.M."/>
            <person name="Estelle M."/>
            <person name="Feng L."/>
            <person name="Finet C."/>
            <person name="Floyd S.K."/>
            <person name="Frommer W.B."/>
            <person name="Fujita T."/>
            <person name="Gramzow L."/>
            <person name="Gutensohn M."/>
            <person name="Harholt J."/>
            <person name="Hattori M."/>
            <person name="Heyl A."/>
            <person name="Hirai T."/>
            <person name="Hiwatashi Y."/>
            <person name="Ishikawa M."/>
            <person name="Iwata M."/>
            <person name="Karol K.G."/>
            <person name="Koehler B."/>
            <person name="Kolukisaoglu U."/>
            <person name="Kubo M."/>
            <person name="Kurata T."/>
            <person name="Lalonde S."/>
            <person name="Li K."/>
            <person name="Li Y."/>
            <person name="Litt A."/>
            <person name="Lyons E."/>
            <person name="Manning G."/>
            <person name="Maruyama T."/>
            <person name="Michael T.P."/>
            <person name="Mikami K."/>
            <person name="Miyazaki S."/>
            <person name="Morinaga S."/>
            <person name="Murata T."/>
            <person name="Mueller-Roeber B."/>
            <person name="Nelson D.R."/>
            <person name="Obara M."/>
            <person name="Oguri Y."/>
            <person name="Olmstead R.G."/>
            <person name="Onodera N."/>
            <person name="Petersen B.L."/>
            <person name="Pils B."/>
            <person name="Prigge M."/>
            <person name="Rensing S.A."/>
            <person name="Riano-Pachon D.M."/>
            <person name="Roberts A.W."/>
            <person name="Sato Y."/>
            <person name="Scheller H.V."/>
            <person name="Schulz B."/>
            <person name="Schulz C."/>
            <person name="Shakirov E.V."/>
            <person name="Shibagaki N."/>
            <person name="Shinohara N."/>
            <person name="Shippen D.E."/>
            <person name="Soerensen I."/>
            <person name="Sotooka R."/>
            <person name="Sugimoto N."/>
            <person name="Sugita M."/>
            <person name="Sumikawa N."/>
            <person name="Tanurdzic M."/>
            <person name="Theissen G."/>
            <person name="Ulvskov P."/>
            <person name="Wakazuki S."/>
            <person name="Weng J.K."/>
            <person name="Willats W.W."/>
            <person name="Wipf D."/>
            <person name="Wolf P.G."/>
            <person name="Yang L."/>
            <person name="Zimmer A.D."/>
            <person name="Zhu Q."/>
            <person name="Mitros T."/>
            <person name="Hellsten U."/>
            <person name="Loque D."/>
            <person name="Otillar R."/>
            <person name="Salamov A."/>
            <person name="Schmutz J."/>
            <person name="Shapiro H."/>
            <person name="Lindquist E."/>
            <person name="Lucas S."/>
            <person name="Rokhsar D."/>
            <person name="Grigoriev I.V."/>
        </authorList>
    </citation>
    <scope>NUCLEOTIDE SEQUENCE [LARGE SCALE GENOMIC DNA]</scope>
</reference>
<comment type="similarity">
    <text evidence="1">Belongs to the PPR family. P subfamily.</text>
</comment>
<dbReference type="GO" id="GO:0003729">
    <property type="term" value="F:mRNA binding"/>
    <property type="evidence" value="ECO:0007669"/>
    <property type="project" value="InterPro"/>
</dbReference>
<accession>D8TB98</accession>
<name>D8TB98_SELML</name>
<evidence type="ECO:0000256" key="2">
    <source>
        <dbReference type="ARBA" id="ARBA00022737"/>
    </source>
</evidence>
<dbReference type="Gene3D" id="1.25.40.10">
    <property type="entry name" value="Tetratricopeptide repeat domain"/>
    <property type="match status" value="1"/>
</dbReference>
<dbReference type="NCBIfam" id="TIGR00756">
    <property type="entry name" value="PPR"/>
    <property type="match status" value="2"/>
</dbReference>
<dbReference type="eggNOG" id="KOG4197">
    <property type="taxonomic scope" value="Eukaryota"/>
</dbReference>
<evidence type="ECO:0000313" key="4">
    <source>
        <dbReference type="EMBL" id="EFJ06078.1"/>
    </source>
</evidence>
<dbReference type="Gramene" id="EFJ06078">
    <property type="protein sequence ID" value="EFJ06078"/>
    <property type="gene ID" value="SELMODRAFT_431021"/>
</dbReference>
<dbReference type="InterPro" id="IPR011990">
    <property type="entry name" value="TPR-like_helical_dom_sf"/>
</dbReference>
<dbReference type="PANTHER" id="PTHR47874:SF5">
    <property type="entry name" value="PENTATRICOPEPTIDE REPEAT-CONTAINING PROTEIN PPR5 HOMOLOG, CHLOROPLASTIC"/>
    <property type="match status" value="1"/>
</dbReference>
<feature type="repeat" description="PPR" evidence="3">
    <location>
        <begin position="193"/>
        <end position="227"/>
    </location>
</feature>
<dbReference type="HOGENOM" id="CLU_454490_0_0_1"/>
<dbReference type="EMBL" id="GL377708">
    <property type="protein sequence ID" value="EFJ06078.1"/>
    <property type="molecule type" value="Genomic_DNA"/>
</dbReference>
<dbReference type="InterPro" id="IPR044179">
    <property type="entry name" value="PPR5-like"/>
</dbReference>
<sequence>MASDGRALLRVLGRIFRPPAVLSRGIGKIARMPDLAVKPQDYDVDAWSDAPYLEFIVGLEQQGSTPATSTGGSTLAGVRGNKRPYPGRAAQIVRIQIENGKDIQTVLAKHKNVRDFGAFWMPLVRDLMAGPVHHHTLEIFTWMKLTNQAVLKSATVMELDRLYAMMISYAGVVGHTILARRWFGNVMIEGKKSSECCNALIIAYAKARDLDSAMQIFHGMKEFSRECPPNAMTCHILTAMFAHYHNWQGLEVMVRECRDAGVLPDAITFNTLLHAYAKMGRRDRFESTYQEMEQVCRGFKRSSETFAALLIGYARLDALDRFHQVLGEMRAENSQLPHNIAVPAVEEAAKAHSRTATVEGIEKLIEFVETTPEIASTWAFQSYVVEVGMVERIYALYIKCREVGLRLSSRCYKSLLAEMARAGHSIDIASFDEHEERSKRVLRLLPRMEVSTKKIFGFTARLLKAEPLGILTSTVNPPVESSRLPYNLRRFRVRCQIYKQVLEKASEWRVHGNLQREFIHLFGSLSPQKRYARELQAHVLVDHVACAKHRWSKIDRRQFIFVFVVEKDGSKTPFLEFSPVTCNNSHPEECTAAKGVNPITQ</sequence>
<dbReference type="Pfam" id="PF13812">
    <property type="entry name" value="PPR_3"/>
    <property type="match status" value="1"/>
</dbReference>
<evidence type="ECO:0000313" key="5">
    <source>
        <dbReference type="Proteomes" id="UP000001514"/>
    </source>
</evidence>
<evidence type="ECO:0000256" key="1">
    <source>
        <dbReference type="ARBA" id="ARBA00007626"/>
    </source>
</evidence>
<keyword evidence="5" id="KW-1185">Reference proteome</keyword>
<protein>
    <recommendedName>
        <fullName evidence="6">Pentacotripeptide-repeat region of PRORP domain-containing protein</fullName>
    </recommendedName>
</protein>
<dbReference type="InterPro" id="IPR002885">
    <property type="entry name" value="PPR_rpt"/>
</dbReference>